<dbReference type="PANTHER" id="PTHR23501">
    <property type="entry name" value="MAJOR FACILITATOR SUPERFAMILY"/>
    <property type="match status" value="1"/>
</dbReference>
<keyword evidence="4 6" id="KW-0472">Membrane</keyword>
<dbReference type="PRINTS" id="PR01036">
    <property type="entry name" value="TCRTETB"/>
</dbReference>
<reference evidence="8" key="1">
    <citation type="submission" date="2023-03" db="EMBL/GenBank/DDBJ databases">
        <title>Complete genome of Cladonia borealis.</title>
        <authorList>
            <person name="Park H."/>
        </authorList>
    </citation>
    <scope>NUCLEOTIDE SEQUENCE</scope>
    <source>
        <strain evidence="8">ANT050790</strain>
    </source>
</reference>
<feature type="region of interest" description="Disordered" evidence="5">
    <location>
        <begin position="1"/>
        <end position="24"/>
    </location>
</feature>
<dbReference type="GO" id="GO:0005886">
    <property type="term" value="C:plasma membrane"/>
    <property type="evidence" value="ECO:0007669"/>
    <property type="project" value="TreeGrafter"/>
</dbReference>
<comment type="subcellular location">
    <subcellularLocation>
        <location evidence="1">Membrane</location>
        <topology evidence="1">Multi-pass membrane protein</topology>
    </subcellularLocation>
</comment>
<dbReference type="InterPro" id="IPR020846">
    <property type="entry name" value="MFS_dom"/>
</dbReference>
<keyword evidence="2 6" id="KW-0812">Transmembrane</keyword>
<dbReference type="GO" id="GO:0022857">
    <property type="term" value="F:transmembrane transporter activity"/>
    <property type="evidence" value="ECO:0007669"/>
    <property type="project" value="InterPro"/>
</dbReference>
<dbReference type="PANTHER" id="PTHR23501:SF78">
    <property type="entry name" value="MAJOR FACILITATOR SUPERFAMILY (MFS) PROFILE DOMAIN-CONTAINING PROTEIN-RELATED"/>
    <property type="match status" value="1"/>
</dbReference>
<evidence type="ECO:0000256" key="4">
    <source>
        <dbReference type="ARBA" id="ARBA00023136"/>
    </source>
</evidence>
<evidence type="ECO:0000256" key="6">
    <source>
        <dbReference type="SAM" id="Phobius"/>
    </source>
</evidence>
<dbReference type="InterPro" id="IPR036259">
    <property type="entry name" value="MFS_trans_sf"/>
</dbReference>
<dbReference type="AlphaFoldDB" id="A0AA39UXB2"/>
<feature type="transmembrane region" description="Helical" evidence="6">
    <location>
        <begin position="242"/>
        <end position="259"/>
    </location>
</feature>
<feature type="transmembrane region" description="Helical" evidence="6">
    <location>
        <begin position="201"/>
        <end position="222"/>
    </location>
</feature>
<evidence type="ECO:0000256" key="3">
    <source>
        <dbReference type="ARBA" id="ARBA00022989"/>
    </source>
</evidence>
<organism evidence="8 9">
    <name type="scientific">Cladonia borealis</name>
    <dbReference type="NCBI Taxonomy" id="184061"/>
    <lineage>
        <taxon>Eukaryota</taxon>
        <taxon>Fungi</taxon>
        <taxon>Dikarya</taxon>
        <taxon>Ascomycota</taxon>
        <taxon>Pezizomycotina</taxon>
        <taxon>Lecanoromycetes</taxon>
        <taxon>OSLEUM clade</taxon>
        <taxon>Lecanoromycetidae</taxon>
        <taxon>Lecanorales</taxon>
        <taxon>Lecanorineae</taxon>
        <taxon>Cladoniaceae</taxon>
        <taxon>Cladonia</taxon>
    </lineage>
</organism>
<dbReference type="SUPFAM" id="SSF103473">
    <property type="entry name" value="MFS general substrate transporter"/>
    <property type="match status" value="1"/>
</dbReference>
<evidence type="ECO:0000256" key="2">
    <source>
        <dbReference type="ARBA" id="ARBA00022692"/>
    </source>
</evidence>
<protein>
    <recommendedName>
        <fullName evidence="7">Major facilitator superfamily (MFS) profile domain-containing protein</fullName>
    </recommendedName>
</protein>
<feature type="transmembrane region" description="Helical" evidence="6">
    <location>
        <begin position="342"/>
        <end position="366"/>
    </location>
</feature>
<keyword evidence="3 6" id="KW-1133">Transmembrane helix</keyword>
<dbReference type="Gene3D" id="1.20.1250.20">
    <property type="entry name" value="MFS general substrate transporter like domains"/>
    <property type="match status" value="1"/>
</dbReference>
<evidence type="ECO:0000256" key="1">
    <source>
        <dbReference type="ARBA" id="ARBA00004141"/>
    </source>
</evidence>
<feature type="transmembrane region" description="Helical" evidence="6">
    <location>
        <begin position="445"/>
        <end position="466"/>
    </location>
</feature>
<evidence type="ECO:0000313" key="9">
    <source>
        <dbReference type="Proteomes" id="UP001166286"/>
    </source>
</evidence>
<keyword evidence="9" id="KW-1185">Reference proteome</keyword>
<feature type="transmembrane region" description="Helical" evidence="6">
    <location>
        <begin position="116"/>
        <end position="135"/>
    </location>
</feature>
<gene>
    <name evidence="8" type="ORF">JMJ35_010411</name>
</gene>
<feature type="transmembrane region" description="Helical" evidence="6">
    <location>
        <begin position="402"/>
        <end position="424"/>
    </location>
</feature>
<feature type="transmembrane region" description="Helical" evidence="6">
    <location>
        <begin position="311"/>
        <end position="330"/>
    </location>
</feature>
<dbReference type="InterPro" id="IPR011701">
    <property type="entry name" value="MFS"/>
</dbReference>
<feature type="transmembrane region" description="Helical" evidence="6">
    <location>
        <begin position="513"/>
        <end position="531"/>
    </location>
</feature>
<dbReference type="PROSITE" id="PS50850">
    <property type="entry name" value="MFS"/>
    <property type="match status" value="1"/>
</dbReference>
<feature type="transmembrane region" description="Helical" evidence="6">
    <location>
        <begin position="174"/>
        <end position="195"/>
    </location>
</feature>
<sequence length="567" mass="60438">MTPAFVRTRTTPPSRAGDAVASEDSPTANITLETFKDHQSNVLPHKKLMIVFPAIALAQMISYMDQTSVSTAVPAIGSGLNLGPSISWVAASFLIASTSIQLVNGRLSDIFGRKPLLLTCLGLLAFGNLIAGFSTTPAMLFAFRALSGLGGGAINALVMIIASDVTTLQQRGKYNGFIGASVAVGNGLGPLIGGVVTERASWQWCLWFIVPVIIVIMILLALVIPKSRVPGGSWTKIKMIDWVGLVISIAAVLLLLIPISEGGAAFAWSSPLVVVMLAVGGAMILLFLLVEWRFARLPIMPLRLFNNDKSANLILMYSTLHGFAYWANLFNVPLYLQNVRGYGPIISGAVIVPMLVSHGVGSIISGQIISRTGRYNNVILPGNMIWALGVSLQTLYTRTTPIYAVCLIGFLQGIGIGCAFQSSLVSLLAHSRKVDRAVINSLRNFLRTIGGTLGLTVSSAILNNVLKARLTGQLPESSIVQLTSSVYALSSLDLTPDQHQRVLDAYMKGMHSIFIMYAPVVGACFVAASLVKDRGVAEKDASAVELRERVCDGTHVVNEGPAGPPRD</sequence>
<dbReference type="EMBL" id="JAFEKC020000024">
    <property type="protein sequence ID" value="KAK0507373.1"/>
    <property type="molecule type" value="Genomic_DNA"/>
</dbReference>
<name>A0AA39UXB2_9LECA</name>
<feature type="domain" description="Major facilitator superfamily (MFS) profile" evidence="7">
    <location>
        <begin position="51"/>
        <end position="499"/>
    </location>
</feature>
<dbReference type="Gene3D" id="1.20.1720.10">
    <property type="entry name" value="Multidrug resistance protein D"/>
    <property type="match status" value="1"/>
</dbReference>
<accession>A0AA39UXB2</accession>
<dbReference type="Pfam" id="PF07690">
    <property type="entry name" value="MFS_1"/>
    <property type="match status" value="1"/>
</dbReference>
<feature type="transmembrane region" description="Helical" evidence="6">
    <location>
        <begin position="141"/>
        <end position="162"/>
    </location>
</feature>
<comment type="caution">
    <text evidence="8">The sequence shown here is derived from an EMBL/GenBank/DDBJ whole genome shotgun (WGS) entry which is preliminary data.</text>
</comment>
<feature type="transmembrane region" description="Helical" evidence="6">
    <location>
        <begin position="265"/>
        <end position="290"/>
    </location>
</feature>
<evidence type="ECO:0000259" key="7">
    <source>
        <dbReference type="PROSITE" id="PS50850"/>
    </source>
</evidence>
<evidence type="ECO:0000313" key="8">
    <source>
        <dbReference type="EMBL" id="KAK0507373.1"/>
    </source>
</evidence>
<dbReference type="Proteomes" id="UP001166286">
    <property type="component" value="Unassembled WGS sequence"/>
</dbReference>
<evidence type="ECO:0000256" key="5">
    <source>
        <dbReference type="SAM" id="MobiDB-lite"/>
    </source>
</evidence>
<proteinExistence type="predicted"/>